<dbReference type="AlphaFoldDB" id="A0AA35MCB6"/>
<accession>A0AA35MCB6</accession>
<keyword evidence="1" id="KW-0175">Coiled coil</keyword>
<proteinExistence type="predicted"/>
<evidence type="ECO:0000256" key="1">
    <source>
        <dbReference type="SAM" id="Coils"/>
    </source>
</evidence>
<keyword evidence="3" id="KW-1185">Reference proteome</keyword>
<evidence type="ECO:0000313" key="3">
    <source>
        <dbReference type="Proteomes" id="UP001160390"/>
    </source>
</evidence>
<organism evidence="2 3">
    <name type="scientific">Clonostachys chloroleuca</name>
    <dbReference type="NCBI Taxonomy" id="1926264"/>
    <lineage>
        <taxon>Eukaryota</taxon>
        <taxon>Fungi</taxon>
        <taxon>Dikarya</taxon>
        <taxon>Ascomycota</taxon>
        <taxon>Pezizomycotina</taxon>
        <taxon>Sordariomycetes</taxon>
        <taxon>Hypocreomycetidae</taxon>
        <taxon>Hypocreales</taxon>
        <taxon>Bionectriaceae</taxon>
        <taxon>Clonostachys</taxon>
    </lineage>
</organism>
<dbReference type="EMBL" id="CABFNP030001256">
    <property type="protein sequence ID" value="CAI6094540.1"/>
    <property type="molecule type" value="Genomic_DNA"/>
</dbReference>
<gene>
    <name evidence="2" type="ORF">CCHLO57077_00009384</name>
</gene>
<name>A0AA35MCB6_9HYPO</name>
<evidence type="ECO:0000313" key="2">
    <source>
        <dbReference type="EMBL" id="CAI6094540.1"/>
    </source>
</evidence>
<sequence length="188" mass="21971">MLREFANLTNCTDEIWDLASYFREKISEVELALSKFVWKYRSNMREILYTLKYPELKAIGDEETTWVIRQCGLYHQNDLRSKQNTWLLFFPNTQSSSAQLMIDHVGEDEHPLQAHMSFYFSHFNNWRWQMNKDLRTSGEVSQASAQEFDGALQNLDAQVESMTRNATHLLSRVSTTIQALTNSSFKGL</sequence>
<protein>
    <submittedName>
        <fullName evidence="2">Uncharacterized protein</fullName>
    </submittedName>
</protein>
<dbReference type="Proteomes" id="UP001160390">
    <property type="component" value="Unassembled WGS sequence"/>
</dbReference>
<feature type="coiled-coil region" evidence="1">
    <location>
        <begin position="145"/>
        <end position="172"/>
    </location>
</feature>
<reference evidence="2" key="1">
    <citation type="submission" date="2023-01" db="EMBL/GenBank/DDBJ databases">
        <authorList>
            <person name="Piombo E."/>
        </authorList>
    </citation>
    <scope>NUCLEOTIDE SEQUENCE</scope>
</reference>
<comment type="caution">
    <text evidence="2">The sequence shown here is derived from an EMBL/GenBank/DDBJ whole genome shotgun (WGS) entry which is preliminary data.</text>
</comment>